<dbReference type="GO" id="GO:0046570">
    <property type="term" value="F:methylthioribulose 1-phosphate dehydratase activity"/>
    <property type="evidence" value="ECO:0007669"/>
    <property type="project" value="UniProtKB-UniRule"/>
</dbReference>
<keyword evidence="3 7" id="KW-0479">Metal-binding</keyword>
<organism evidence="9 10">
    <name type="scientific">Magnusiomyces paraingens</name>
    <dbReference type="NCBI Taxonomy" id="2606893"/>
    <lineage>
        <taxon>Eukaryota</taxon>
        <taxon>Fungi</taxon>
        <taxon>Dikarya</taxon>
        <taxon>Ascomycota</taxon>
        <taxon>Saccharomycotina</taxon>
        <taxon>Dipodascomycetes</taxon>
        <taxon>Dipodascales</taxon>
        <taxon>Dipodascaceae</taxon>
        <taxon>Magnusiomyces</taxon>
    </lineage>
</organism>
<dbReference type="NCBIfam" id="TIGR03328">
    <property type="entry name" value="salvage_mtnB"/>
    <property type="match status" value="1"/>
</dbReference>
<dbReference type="InterPro" id="IPR027514">
    <property type="entry name" value="Salvage_MtnB_euk"/>
</dbReference>
<keyword evidence="4 7" id="KW-0862">Zinc</keyword>
<evidence type="ECO:0000256" key="3">
    <source>
        <dbReference type="ARBA" id="ARBA00022723"/>
    </source>
</evidence>
<proteinExistence type="inferred from homology"/>
<comment type="subcellular location">
    <subcellularLocation>
        <location evidence="7">Cytoplasm</location>
    </subcellularLocation>
</comment>
<dbReference type="SMART" id="SM01007">
    <property type="entry name" value="Aldolase_II"/>
    <property type="match status" value="1"/>
</dbReference>
<dbReference type="InterPro" id="IPR036409">
    <property type="entry name" value="Aldolase_II/adducin_N_sf"/>
</dbReference>
<dbReference type="GO" id="GO:0005737">
    <property type="term" value="C:cytoplasm"/>
    <property type="evidence" value="ECO:0007669"/>
    <property type="project" value="UniProtKB-SubCell"/>
</dbReference>
<evidence type="ECO:0000256" key="7">
    <source>
        <dbReference type="HAMAP-Rule" id="MF_03116"/>
    </source>
</evidence>
<evidence type="ECO:0000256" key="2">
    <source>
        <dbReference type="ARBA" id="ARBA00022605"/>
    </source>
</evidence>
<feature type="active site" description="Proton donor/acceptor" evidence="7">
    <location>
        <position position="136"/>
    </location>
</feature>
<dbReference type="InterPro" id="IPR017714">
    <property type="entry name" value="MethylthioRu-1-P_deHdtase_MtnB"/>
</dbReference>
<feature type="binding site" evidence="7">
    <location>
        <position position="95"/>
    </location>
    <ligand>
        <name>substrate</name>
    </ligand>
</feature>
<keyword evidence="2 7" id="KW-0028">Amino-acid biosynthesis</keyword>
<evidence type="ECO:0000256" key="4">
    <source>
        <dbReference type="ARBA" id="ARBA00022833"/>
    </source>
</evidence>
<comment type="function">
    <text evidence="7">Catalyzes the dehydration of methylthioribulose-1-phosphate (MTRu-1-P) into 2,3-diketo-5-methylthiopentyl-1-phosphate (DK-MTP-1-P).</text>
</comment>
<dbReference type="GO" id="GO:0019509">
    <property type="term" value="P:L-methionine salvage from methylthioadenosine"/>
    <property type="evidence" value="ECO:0007669"/>
    <property type="project" value="UniProtKB-UniRule"/>
</dbReference>
<feature type="binding site" evidence="7">
    <location>
        <position position="113"/>
    </location>
    <ligand>
        <name>Zn(2+)</name>
        <dbReference type="ChEBI" id="CHEBI:29105"/>
    </ligand>
</feature>
<dbReference type="Proteomes" id="UP000398389">
    <property type="component" value="Unassembled WGS sequence"/>
</dbReference>
<evidence type="ECO:0000256" key="6">
    <source>
        <dbReference type="ARBA" id="ARBA00023239"/>
    </source>
</evidence>
<evidence type="ECO:0000313" key="10">
    <source>
        <dbReference type="Proteomes" id="UP000398389"/>
    </source>
</evidence>
<evidence type="ECO:0000256" key="5">
    <source>
        <dbReference type="ARBA" id="ARBA00023167"/>
    </source>
</evidence>
<dbReference type="Gene3D" id="3.40.225.10">
    <property type="entry name" value="Class II aldolase/adducin N-terminal domain"/>
    <property type="match status" value="1"/>
</dbReference>
<name>A0A5E8B7Q2_9ASCO</name>
<evidence type="ECO:0000259" key="8">
    <source>
        <dbReference type="SMART" id="SM01007"/>
    </source>
</evidence>
<keyword evidence="6 7" id="KW-0456">Lyase</keyword>
<comment type="cofactor">
    <cofactor evidence="7">
        <name>Zn(2+)</name>
        <dbReference type="ChEBI" id="CHEBI:29105"/>
    </cofactor>
    <text evidence="7">Binds 1 zinc ion per subunit.</text>
</comment>
<dbReference type="FunFam" id="3.40.225.10:FF:000003">
    <property type="entry name" value="Methylthioribulose-1-phosphate dehydratase"/>
    <property type="match status" value="1"/>
</dbReference>
<gene>
    <name evidence="7" type="primary">MDE1</name>
    <name evidence="9" type="ORF">SAPINGB_P001408</name>
</gene>
<keyword evidence="1 7" id="KW-0963">Cytoplasm</keyword>
<dbReference type="PANTHER" id="PTHR10640">
    <property type="entry name" value="METHYLTHIORIBULOSE-1-PHOSPHATE DEHYDRATASE"/>
    <property type="match status" value="1"/>
</dbReference>
<dbReference type="HAMAP" id="MF_03116">
    <property type="entry name" value="Salvage_MtnB_euk"/>
    <property type="match status" value="1"/>
</dbReference>
<comment type="pathway">
    <text evidence="7">Amino-acid biosynthesis; L-methionine biosynthesis via salvage pathway; L-methionine from S-methyl-5-thio-alpha-D-ribose 1-phosphate: step 2/6.</text>
</comment>
<dbReference type="EMBL" id="CABVLU010000001">
    <property type="protein sequence ID" value="VVT46831.1"/>
    <property type="molecule type" value="Genomic_DNA"/>
</dbReference>
<feature type="domain" description="Class II aldolase/adducin N-terminal" evidence="8">
    <location>
        <begin position="26"/>
        <end position="219"/>
    </location>
</feature>
<feature type="binding site" evidence="7">
    <location>
        <position position="115"/>
    </location>
    <ligand>
        <name>Zn(2+)</name>
        <dbReference type="ChEBI" id="CHEBI:29105"/>
    </ligand>
</feature>
<dbReference type="OrthoDB" id="191080at2759"/>
<comment type="catalytic activity">
    <reaction evidence="7">
        <text>5-(methylsulfanyl)-D-ribulose 1-phosphate = 5-methylsulfanyl-2,3-dioxopentyl phosphate + H2O</text>
        <dbReference type="Rhea" id="RHEA:15549"/>
        <dbReference type="ChEBI" id="CHEBI:15377"/>
        <dbReference type="ChEBI" id="CHEBI:58548"/>
        <dbReference type="ChEBI" id="CHEBI:58828"/>
        <dbReference type="EC" id="4.2.1.109"/>
    </reaction>
</comment>
<dbReference type="Pfam" id="PF00596">
    <property type="entry name" value="Aldolase_II"/>
    <property type="match status" value="1"/>
</dbReference>
<dbReference type="AlphaFoldDB" id="A0A5E8B7Q2"/>
<evidence type="ECO:0000313" key="9">
    <source>
        <dbReference type="EMBL" id="VVT46831.1"/>
    </source>
</evidence>
<accession>A0A5E8B7Q2</accession>
<dbReference type="PANTHER" id="PTHR10640:SF7">
    <property type="entry name" value="METHYLTHIORIBULOSE-1-PHOSPHATE DEHYDRATASE"/>
    <property type="match status" value="1"/>
</dbReference>
<keyword evidence="10" id="KW-1185">Reference proteome</keyword>
<protein>
    <recommendedName>
        <fullName evidence="7">Methylthioribulose-1-phosphate dehydratase</fullName>
        <shortName evidence="7">MTRu-1-P dehydratase</shortName>
        <ecNumber evidence="7">4.2.1.109</ecNumber>
    </recommendedName>
</protein>
<dbReference type="GO" id="GO:0008270">
    <property type="term" value="F:zinc ion binding"/>
    <property type="evidence" value="ECO:0007669"/>
    <property type="project" value="UniProtKB-UniRule"/>
</dbReference>
<dbReference type="EC" id="4.2.1.109" evidence="7"/>
<sequence>MSAPVIRKASGPDSLVISDDCNHPANVICELCRLFFDKDWVTGTGGGMSIRQDNLVYLAPSGVQKERMKPENMFVMDLNTRDYLKTPDTYKPSACTPLFLSIYNAADAGACIHTHSQSAVMVSLLYDKEFRISNIEQIKAVPRITEAGYLDNTDELVIPIIENTLQEEDLTPYLAKTLMEYPAASAVIVRRHGIFVWGANIWKAKIINEAIDYLLELAVKMRSFGINTTGPLGIEKESPYHECSHHH</sequence>
<feature type="binding site" evidence="7">
    <location>
        <position position="192"/>
    </location>
    <ligand>
        <name>Zn(2+)</name>
        <dbReference type="ChEBI" id="CHEBI:29105"/>
    </ligand>
</feature>
<dbReference type="InterPro" id="IPR001303">
    <property type="entry name" value="Aldolase_II/adducin_N"/>
</dbReference>
<comment type="similarity">
    <text evidence="7">Belongs to the aldolase class II family. MtnB subfamily.</text>
</comment>
<reference evidence="9 10" key="1">
    <citation type="submission" date="2019-09" db="EMBL/GenBank/DDBJ databases">
        <authorList>
            <person name="Brejova B."/>
        </authorList>
    </citation>
    <scope>NUCLEOTIDE SEQUENCE [LARGE SCALE GENOMIC DNA]</scope>
</reference>
<evidence type="ECO:0000256" key="1">
    <source>
        <dbReference type="ARBA" id="ARBA00022490"/>
    </source>
</evidence>
<dbReference type="UniPathway" id="UPA00904">
    <property type="reaction ID" value="UER00875"/>
</dbReference>
<dbReference type="SUPFAM" id="SSF53639">
    <property type="entry name" value="AraD/HMP-PK domain-like"/>
    <property type="match status" value="1"/>
</dbReference>
<keyword evidence="5 7" id="KW-0486">Methionine biosynthesis</keyword>